<keyword evidence="9" id="KW-0067">ATP-binding</keyword>
<dbReference type="CDD" id="cd23808">
    <property type="entry name" value="UBCc_UBE2W"/>
    <property type="match status" value="1"/>
</dbReference>
<dbReference type="EMBL" id="HAAD01001984">
    <property type="protein sequence ID" value="CDG68216.1"/>
    <property type="molecule type" value="mRNA"/>
</dbReference>
<dbReference type="GO" id="GO:0005524">
    <property type="term" value="F:ATP binding"/>
    <property type="evidence" value="ECO:0007669"/>
    <property type="project" value="UniProtKB-UniRule"/>
</dbReference>
<dbReference type="RefSeq" id="XP_065676255.1">
    <property type="nucleotide sequence ID" value="XM_065820183.1"/>
</dbReference>
<dbReference type="Gene3D" id="3.10.110.10">
    <property type="entry name" value="Ubiquitin Conjugating Enzyme"/>
    <property type="match status" value="1"/>
</dbReference>
<dbReference type="PANTHER" id="PTHR24067">
    <property type="entry name" value="UBIQUITIN-CONJUGATING ENZYME E2"/>
    <property type="match status" value="1"/>
</dbReference>
<dbReference type="AlphaFoldDB" id="T2M857"/>
<dbReference type="GO" id="GO:0061631">
    <property type="term" value="F:ubiquitin conjugating enzyme activity"/>
    <property type="evidence" value="ECO:0007669"/>
    <property type="project" value="UniProtKB-EC"/>
</dbReference>
<evidence type="ECO:0000259" key="10">
    <source>
        <dbReference type="PROSITE" id="PS50127"/>
    </source>
</evidence>
<feature type="domain" description="UBC core" evidence="10">
    <location>
        <begin position="9"/>
        <end position="157"/>
    </location>
</feature>
<dbReference type="OMA" id="EWQRNPP"/>
<dbReference type="InterPro" id="IPR023313">
    <property type="entry name" value="UBQ-conjugating_AS"/>
</dbReference>
<dbReference type="PROSITE" id="PS00183">
    <property type="entry name" value="UBC_1"/>
    <property type="match status" value="1"/>
</dbReference>
<keyword evidence="3" id="KW-0808">Transferase</keyword>
<evidence type="ECO:0000256" key="2">
    <source>
        <dbReference type="ARBA" id="ARBA00012486"/>
    </source>
</evidence>
<evidence type="ECO:0000256" key="5">
    <source>
        <dbReference type="ARBA" id="ARBA00035805"/>
    </source>
</evidence>
<evidence type="ECO:0000256" key="7">
    <source>
        <dbReference type="ARBA" id="ARBA00042168"/>
    </source>
</evidence>
<comment type="catalytic activity">
    <reaction evidence="1">
        <text>S-ubiquitinyl-[E1 ubiquitin-activating enzyme]-L-cysteine + [E2 ubiquitin-conjugating enzyme]-L-cysteine = [E1 ubiquitin-activating enzyme]-L-cysteine + S-ubiquitinyl-[E2 ubiquitin-conjugating enzyme]-L-cysteine.</text>
        <dbReference type="EC" id="2.3.2.23"/>
    </reaction>
</comment>
<dbReference type="KEGG" id="hmg:100208384"/>
<reference evidence="13" key="2">
    <citation type="submission" date="2025-05" db="UniProtKB">
        <authorList>
            <consortium name="RefSeq"/>
        </authorList>
    </citation>
    <scope>IDENTIFICATION</scope>
</reference>
<keyword evidence="12" id="KW-1185">Reference proteome</keyword>
<comment type="catalytic activity">
    <reaction evidence="5">
        <text>S-ubiquitinyl-[E1 ubiquitin-activating enzyme]-L-cysteine + [acceptor protein]-N-terminal-amino acid = [E1 ubiquitin-activating enzyme]-L-cysteine + N-terminal-ubiquitinyl-[acceptor protein].</text>
        <dbReference type="EC" id="2.3.2.25"/>
    </reaction>
</comment>
<evidence type="ECO:0000256" key="9">
    <source>
        <dbReference type="RuleBase" id="RU362109"/>
    </source>
</evidence>
<dbReference type="GeneID" id="100208384"/>
<evidence type="ECO:0000313" key="13">
    <source>
        <dbReference type="RefSeq" id="XP_065676255.1"/>
    </source>
</evidence>
<keyword evidence="9" id="KW-0547">Nucleotide-binding</keyword>
<name>T2M857_HYDVU</name>
<protein>
    <recommendedName>
        <fullName evidence="7">N-terminal E2 ubiquitin-conjugating enzyme</fullName>
        <ecNumber evidence="2">2.3.2.23</ecNumber>
        <ecNumber evidence="6">2.3.2.25</ecNumber>
    </recommendedName>
</protein>
<evidence type="ECO:0000256" key="1">
    <source>
        <dbReference type="ARBA" id="ARBA00000485"/>
    </source>
</evidence>
<dbReference type="GO" id="GO:0016567">
    <property type="term" value="P:protein ubiquitination"/>
    <property type="evidence" value="ECO:0007669"/>
    <property type="project" value="UniProtKB-ARBA"/>
</dbReference>
<dbReference type="EC" id="2.3.2.23" evidence="2"/>
<organism evidence="11">
    <name type="scientific">Hydra vulgaris</name>
    <name type="common">Hydra</name>
    <name type="synonym">Hydra attenuata</name>
    <dbReference type="NCBI Taxonomy" id="6087"/>
    <lineage>
        <taxon>Eukaryota</taxon>
        <taxon>Metazoa</taxon>
        <taxon>Cnidaria</taxon>
        <taxon>Hydrozoa</taxon>
        <taxon>Hydroidolina</taxon>
        <taxon>Anthoathecata</taxon>
        <taxon>Aplanulata</taxon>
        <taxon>Hydridae</taxon>
        <taxon>Hydra</taxon>
    </lineage>
</organism>
<dbReference type="SUPFAM" id="SSF54495">
    <property type="entry name" value="UBC-like"/>
    <property type="match status" value="1"/>
</dbReference>
<evidence type="ECO:0000313" key="12">
    <source>
        <dbReference type="Proteomes" id="UP001652625"/>
    </source>
</evidence>
<dbReference type="InterPro" id="IPR000608">
    <property type="entry name" value="UBC"/>
</dbReference>
<keyword evidence="4 9" id="KW-0833">Ubl conjugation pathway</keyword>
<reference evidence="11" key="1">
    <citation type="journal article" date="2013" name="Genome Biol. Evol.">
        <title>Punctuated emergences of genetic and phenotypic innovations in eumetazoan, bilaterian, euteleostome, and hominidae ancestors.</title>
        <authorList>
            <person name="Wenger Y."/>
            <person name="Galliot B."/>
        </authorList>
    </citation>
    <scope>NUCLEOTIDE SEQUENCE</scope>
    <source>
        <tissue evidence="11">Whole animals</tissue>
    </source>
</reference>
<evidence type="ECO:0000256" key="4">
    <source>
        <dbReference type="ARBA" id="ARBA00022786"/>
    </source>
</evidence>
<dbReference type="SMART" id="SM00212">
    <property type="entry name" value="UBCc"/>
    <property type="match status" value="1"/>
</dbReference>
<dbReference type="RefSeq" id="XP_002165782.1">
    <property type="nucleotide sequence ID" value="XM_002165746.2"/>
</dbReference>
<accession>T2M857</accession>
<comment type="similarity">
    <text evidence="9">Belongs to the ubiquitin-conjugating enzyme family.</text>
</comment>
<evidence type="ECO:0000313" key="11">
    <source>
        <dbReference type="EMBL" id="CDG68216.1"/>
    </source>
</evidence>
<dbReference type="Pfam" id="PF00179">
    <property type="entry name" value="UQ_con"/>
    <property type="match status" value="1"/>
</dbReference>
<evidence type="ECO:0000256" key="6">
    <source>
        <dbReference type="ARBA" id="ARBA00039075"/>
    </source>
</evidence>
<dbReference type="InterPro" id="IPR016135">
    <property type="entry name" value="UBQ-conjugating_enzyme/RWD"/>
</dbReference>
<evidence type="ECO:0000256" key="8">
    <source>
        <dbReference type="PROSITE-ProRule" id="PRU10133"/>
    </source>
</evidence>
<dbReference type="InterPro" id="IPR050113">
    <property type="entry name" value="Ub_conjugating_enzyme"/>
</dbReference>
<feature type="non-terminal residue" evidence="11">
    <location>
        <position position="1"/>
    </location>
</feature>
<dbReference type="OrthoDB" id="406833at2759"/>
<sequence length="157" mass="17836">MSKASLPSTSTKRLLKELADLSKESIDGIVFDSDRISTNLLKWRIWVIGAEDTLYHGEKFELEFTFGSKYPFESPQVVFIGNNIPLHPHVYTNGHICLSILTDDWTPAMSVTSVCLSILSMLSSCKVKQLPPDNDRYVRTAGKNPNKTKWWYHDDTV</sequence>
<evidence type="ECO:0000256" key="3">
    <source>
        <dbReference type="ARBA" id="ARBA00022679"/>
    </source>
</evidence>
<gene>
    <name evidence="11" type="primary">UBE2W</name>
    <name evidence="13" type="synonym">LOC100208384</name>
</gene>
<proteinExistence type="evidence at transcript level"/>
<dbReference type="PROSITE" id="PS50127">
    <property type="entry name" value="UBC_2"/>
    <property type="match status" value="1"/>
</dbReference>
<dbReference type="Proteomes" id="UP001652625">
    <property type="component" value="Chromosome 15"/>
</dbReference>
<dbReference type="FunFam" id="3.10.110.10:FF:000022">
    <property type="entry name" value="Ubiquitin-conjugating enzyme E2 W"/>
    <property type="match status" value="1"/>
</dbReference>
<feature type="active site" description="Glycyl thioester intermediate" evidence="8">
    <location>
        <position position="97"/>
    </location>
</feature>
<dbReference type="EC" id="2.3.2.25" evidence="6"/>